<sequence>MKPVNCLYSVILISLVIISGCSKSDEPTVIQPTENYQPTAEEQQAQEAMQNERE</sequence>
<reference evidence="2 3" key="1">
    <citation type="submission" date="2019-02" db="EMBL/GenBank/DDBJ databases">
        <title>Deep-cultivation of Planctomycetes and their phenomic and genomic characterization uncovers novel biology.</title>
        <authorList>
            <person name="Wiegand S."/>
            <person name="Jogler M."/>
            <person name="Boedeker C."/>
            <person name="Pinto D."/>
            <person name="Vollmers J."/>
            <person name="Rivas-Marin E."/>
            <person name="Kohn T."/>
            <person name="Peeters S.H."/>
            <person name="Heuer A."/>
            <person name="Rast P."/>
            <person name="Oberbeckmann S."/>
            <person name="Bunk B."/>
            <person name="Jeske O."/>
            <person name="Meyerdierks A."/>
            <person name="Storesund J.E."/>
            <person name="Kallscheuer N."/>
            <person name="Luecker S."/>
            <person name="Lage O.M."/>
            <person name="Pohl T."/>
            <person name="Merkel B.J."/>
            <person name="Hornburger P."/>
            <person name="Mueller R.-W."/>
            <person name="Bruemmer F."/>
            <person name="Labrenz M."/>
            <person name="Spormann A.M."/>
            <person name="Op Den Camp H."/>
            <person name="Overmann J."/>
            <person name="Amann R."/>
            <person name="Jetten M.S.M."/>
            <person name="Mascher T."/>
            <person name="Medema M.H."/>
            <person name="Devos D.P."/>
            <person name="Kaster A.-K."/>
            <person name="Ovreas L."/>
            <person name="Rohde M."/>
            <person name="Galperin M.Y."/>
            <person name="Jogler C."/>
        </authorList>
    </citation>
    <scope>NUCLEOTIDE SEQUENCE [LARGE SCALE GENOMIC DNA]</scope>
    <source>
        <strain evidence="2 3">Pla52n</strain>
    </source>
</reference>
<dbReference type="RefSeq" id="WP_197454991.1">
    <property type="nucleotide sequence ID" value="NZ_CP151726.1"/>
</dbReference>
<evidence type="ECO:0000313" key="2">
    <source>
        <dbReference type="EMBL" id="TWT93933.1"/>
    </source>
</evidence>
<organism evidence="2 3">
    <name type="scientific">Stieleria varia</name>
    <dbReference type="NCBI Taxonomy" id="2528005"/>
    <lineage>
        <taxon>Bacteria</taxon>
        <taxon>Pseudomonadati</taxon>
        <taxon>Planctomycetota</taxon>
        <taxon>Planctomycetia</taxon>
        <taxon>Pirellulales</taxon>
        <taxon>Pirellulaceae</taxon>
        <taxon>Stieleria</taxon>
    </lineage>
</organism>
<dbReference type="AlphaFoldDB" id="A0A5C6A6G7"/>
<keyword evidence="3" id="KW-1185">Reference proteome</keyword>
<name>A0A5C6A6G7_9BACT</name>
<gene>
    <name evidence="2" type="ORF">Pla52n_57610</name>
</gene>
<comment type="caution">
    <text evidence="2">The sequence shown here is derived from an EMBL/GenBank/DDBJ whole genome shotgun (WGS) entry which is preliminary data.</text>
</comment>
<evidence type="ECO:0000313" key="3">
    <source>
        <dbReference type="Proteomes" id="UP000320176"/>
    </source>
</evidence>
<feature type="region of interest" description="Disordered" evidence="1">
    <location>
        <begin position="24"/>
        <end position="54"/>
    </location>
</feature>
<proteinExistence type="predicted"/>
<dbReference type="Proteomes" id="UP000320176">
    <property type="component" value="Unassembled WGS sequence"/>
</dbReference>
<dbReference type="EMBL" id="SJPN01000008">
    <property type="protein sequence ID" value="TWT93933.1"/>
    <property type="molecule type" value="Genomic_DNA"/>
</dbReference>
<evidence type="ECO:0000256" key="1">
    <source>
        <dbReference type="SAM" id="MobiDB-lite"/>
    </source>
</evidence>
<protein>
    <submittedName>
        <fullName evidence="2">Uncharacterized protein</fullName>
    </submittedName>
</protein>
<accession>A0A5C6A6G7</accession>
<dbReference type="PROSITE" id="PS51257">
    <property type="entry name" value="PROKAR_LIPOPROTEIN"/>
    <property type="match status" value="1"/>
</dbReference>